<dbReference type="NCBIfam" id="NF041747">
    <property type="entry name" value="Drt3a"/>
    <property type="match status" value="1"/>
</dbReference>
<dbReference type="RefSeq" id="WP_290231761.1">
    <property type="nucleotide sequence ID" value="NZ_JAUFPZ010000002.1"/>
</dbReference>
<keyword evidence="2" id="KW-0695">RNA-directed DNA polymerase</keyword>
<dbReference type="InterPro" id="IPR043502">
    <property type="entry name" value="DNA/RNA_pol_sf"/>
</dbReference>
<evidence type="ECO:0000313" key="3">
    <source>
        <dbReference type="Proteomes" id="UP001595793"/>
    </source>
</evidence>
<comment type="caution">
    <text evidence="2">The sequence shown here is derived from an EMBL/GenBank/DDBJ whole genome shotgun (WGS) entry which is preliminary data.</text>
</comment>
<evidence type="ECO:0000313" key="2">
    <source>
        <dbReference type="EMBL" id="MFC4027839.1"/>
    </source>
</evidence>
<reference evidence="3" key="1">
    <citation type="journal article" date="2019" name="Int. J. Syst. Evol. Microbiol.">
        <title>The Global Catalogue of Microorganisms (GCM) 10K type strain sequencing project: providing services to taxonomists for standard genome sequencing and annotation.</title>
        <authorList>
            <consortium name="The Broad Institute Genomics Platform"/>
            <consortium name="The Broad Institute Genome Sequencing Center for Infectious Disease"/>
            <person name="Wu L."/>
            <person name="Ma J."/>
        </authorList>
    </citation>
    <scope>NUCLEOTIDE SEQUENCE [LARGE SCALE GENOMIC DNA]</scope>
    <source>
        <strain evidence="3">CECT 9128</strain>
    </source>
</reference>
<gene>
    <name evidence="2" type="primary">drt3a</name>
    <name evidence="2" type="ORF">ACFOS1_10530</name>
</gene>
<keyword evidence="2" id="KW-0548">Nucleotidyltransferase</keyword>
<dbReference type="Proteomes" id="UP001595793">
    <property type="component" value="Unassembled WGS sequence"/>
</dbReference>
<dbReference type="CDD" id="cd01646">
    <property type="entry name" value="RT_Bac_retron_I"/>
    <property type="match status" value="1"/>
</dbReference>
<evidence type="ECO:0000259" key="1">
    <source>
        <dbReference type="PROSITE" id="PS50878"/>
    </source>
</evidence>
<protein>
    <submittedName>
        <fullName evidence="2">Antiviral reverse transcriptase Drt3a</fullName>
    </submittedName>
</protein>
<keyword evidence="3" id="KW-1185">Reference proteome</keyword>
<dbReference type="GO" id="GO:0003964">
    <property type="term" value="F:RNA-directed DNA polymerase activity"/>
    <property type="evidence" value="ECO:0007669"/>
    <property type="project" value="UniProtKB-KW"/>
</dbReference>
<dbReference type="InterPro" id="IPR000477">
    <property type="entry name" value="RT_dom"/>
</dbReference>
<feature type="domain" description="Reverse transcriptase" evidence="1">
    <location>
        <begin position="58"/>
        <end position="326"/>
    </location>
</feature>
<name>A0ABV8HC50_9FLAO</name>
<sequence>MLDQSFSPDNLRIILDLENRKGVYIENKSFFENDYFQKSRKVSEEIKSVNEKIKRELGKDPSDEDLLNKLENEKDILKKKRDDVLYEILNKINKNINNDKFTLKLELGEIKFKSQLYKFSNTAENFFASKQIQRNILKTFKVKQQNRRAILSQLILHLEDKFPKVIIRTDIKSFYESIPHNDLLNKIDNNNLLSFQTKYHIKHTLNQYWKLVESQFPNKSLRKGIPRGIGFSAYLAELYLKKIDDLIKTSDNVIFYKRYVDDIIIIYSPSDKFENKSIDQYKKKVSKIFENTTKLRLHPNKTKCFDLKNKTKIGRTYKLDYLGYLFIFGWKKNKKDGVILKRKLEIKMSEKKLNRYSDKIKMAFLDYKQGLIKYKGKETQIRKLLISRIKYLSTNSRLNSRKQNVLIGIYFSNEFLTEPFSDLTYLDTLLRNEINKLPTIRDKDKKLVRRLKTFNFSKSFKQKKFSKFNNAQFENDKLLKIWKYL</sequence>
<dbReference type="SUPFAM" id="SSF56672">
    <property type="entry name" value="DNA/RNA polymerases"/>
    <property type="match status" value="1"/>
</dbReference>
<dbReference type="EMBL" id="JBHSAS010000006">
    <property type="protein sequence ID" value="MFC4027839.1"/>
    <property type="molecule type" value="Genomic_DNA"/>
</dbReference>
<keyword evidence="2" id="KW-0808">Transferase</keyword>
<proteinExistence type="predicted"/>
<dbReference type="PROSITE" id="PS50878">
    <property type="entry name" value="RT_POL"/>
    <property type="match status" value="1"/>
</dbReference>
<accession>A0ABV8HC50</accession>
<organism evidence="2 3">
    <name type="scientific">Zunongwangia endophytica</name>
    <dbReference type="NCBI Taxonomy" id="1808945"/>
    <lineage>
        <taxon>Bacteria</taxon>
        <taxon>Pseudomonadati</taxon>
        <taxon>Bacteroidota</taxon>
        <taxon>Flavobacteriia</taxon>
        <taxon>Flavobacteriales</taxon>
        <taxon>Flavobacteriaceae</taxon>
        <taxon>Zunongwangia</taxon>
    </lineage>
</organism>